<evidence type="ECO:0000256" key="3">
    <source>
        <dbReference type="SAM" id="MobiDB-lite"/>
    </source>
</evidence>
<dbReference type="SUPFAM" id="SSF57716">
    <property type="entry name" value="Glucocorticoid receptor-like (DNA-binding domain)"/>
    <property type="match status" value="1"/>
</dbReference>
<dbReference type="SMART" id="SM00868">
    <property type="entry name" value="zf-AD"/>
    <property type="match status" value="1"/>
</dbReference>
<dbReference type="RefSeq" id="XP_062702700.1">
    <property type="nucleotide sequence ID" value="XM_062846716.1"/>
</dbReference>
<dbReference type="InterPro" id="IPR013087">
    <property type="entry name" value="Znf_C2H2_type"/>
</dbReference>
<evidence type="ECO:0008006" key="8">
    <source>
        <dbReference type="Google" id="ProtNLM"/>
    </source>
</evidence>
<evidence type="ECO:0000256" key="1">
    <source>
        <dbReference type="PROSITE-ProRule" id="PRU00042"/>
    </source>
</evidence>
<keyword evidence="2" id="KW-0479">Metal-binding</keyword>
<feature type="domain" description="C2H2-type" evidence="4">
    <location>
        <begin position="226"/>
        <end position="254"/>
    </location>
</feature>
<dbReference type="PROSITE" id="PS00028">
    <property type="entry name" value="ZINC_FINGER_C2H2_1"/>
    <property type="match status" value="2"/>
</dbReference>
<protein>
    <recommendedName>
        <fullName evidence="8">ZAD domain-containing protein</fullName>
    </recommendedName>
</protein>
<dbReference type="GeneID" id="109425523"/>
<feature type="binding site" evidence="2">
    <location>
        <position position="34"/>
    </location>
    <ligand>
        <name>Zn(2+)</name>
        <dbReference type="ChEBI" id="CHEBI:29105"/>
    </ligand>
</feature>
<evidence type="ECO:0000313" key="6">
    <source>
        <dbReference type="EnsemblMetazoa" id="AALFPA23_021842.P32347"/>
    </source>
</evidence>
<sequence>MTMNDSSGAFANESFNDQFLQLPHEDFASYCRLCFSISQLEPLLGNGQEVNYQLLSIIELCTGIKLTARTDSPSSLCLQCRYMMDEFYNFRKQCQRLNRVYQRKKTKMNGVVSVSMGYHHEENTRGEADVYKQQDVVPEVAPNPPASAELPDETCATVVAAEPSAFEASVDDDGNSVDPESFTVHELPDENEDDVEWIGVEETNSNDVEMNEQHSDTFSTMANDWFRCKLCSGMYQTFVQLAKHLREVHPEEARALRELVKESYYKVNVNELQTVKFENQVFVKCDLCDTLLASVLAVKRHRWRYHGLFNDCREIHCRVAGCRSFCMEKKALNRHREIIHGHQLAKPWKKRKLPVEATAAEGDASNGNADDDDDVVFISNDSVPATKDPLISDQ</sequence>
<feature type="binding site" evidence="2">
    <location>
        <position position="31"/>
    </location>
    <ligand>
        <name>Zn(2+)</name>
        <dbReference type="ChEBI" id="CHEBI:29105"/>
    </ligand>
</feature>
<keyword evidence="1" id="KW-0863">Zinc-finger</keyword>
<feature type="binding site" evidence="2">
    <location>
        <position position="77"/>
    </location>
    <ligand>
        <name>Zn(2+)</name>
        <dbReference type="ChEBI" id="CHEBI:29105"/>
    </ligand>
</feature>
<dbReference type="Pfam" id="PF07776">
    <property type="entry name" value="zf-AD"/>
    <property type="match status" value="1"/>
</dbReference>
<evidence type="ECO:0000259" key="5">
    <source>
        <dbReference type="PROSITE" id="PS51915"/>
    </source>
</evidence>
<accession>A0ABM1ZUS2</accession>
<name>A0ABM1ZUS2_AEDAL</name>
<keyword evidence="7" id="KW-1185">Reference proteome</keyword>
<evidence type="ECO:0000256" key="2">
    <source>
        <dbReference type="PROSITE-ProRule" id="PRU01263"/>
    </source>
</evidence>
<dbReference type="PROSITE" id="PS50157">
    <property type="entry name" value="ZINC_FINGER_C2H2_2"/>
    <property type="match status" value="1"/>
</dbReference>
<dbReference type="EnsemblMetazoa" id="AALFPA23_021842.R32347">
    <property type="protein sequence ID" value="AALFPA23_021842.P32347"/>
    <property type="gene ID" value="AALFPA23_021842"/>
</dbReference>
<feature type="domain" description="ZAD" evidence="5">
    <location>
        <begin position="29"/>
        <end position="104"/>
    </location>
</feature>
<evidence type="ECO:0000259" key="4">
    <source>
        <dbReference type="PROSITE" id="PS50157"/>
    </source>
</evidence>
<reference evidence="7" key="1">
    <citation type="journal article" date="2015" name="Proc. Natl. Acad. Sci. U.S.A.">
        <title>Genome sequence of the Asian Tiger mosquito, Aedes albopictus, reveals insights into its biology, genetics, and evolution.</title>
        <authorList>
            <person name="Chen X.G."/>
            <person name="Jiang X."/>
            <person name="Gu J."/>
            <person name="Xu M."/>
            <person name="Wu Y."/>
            <person name="Deng Y."/>
            <person name="Zhang C."/>
            <person name="Bonizzoni M."/>
            <person name="Dermauw W."/>
            <person name="Vontas J."/>
            <person name="Armbruster P."/>
            <person name="Huang X."/>
            <person name="Yang Y."/>
            <person name="Zhang H."/>
            <person name="He W."/>
            <person name="Peng H."/>
            <person name="Liu Y."/>
            <person name="Wu K."/>
            <person name="Chen J."/>
            <person name="Lirakis M."/>
            <person name="Topalis P."/>
            <person name="Van Leeuwen T."/>
            <person name="Hall A.B."/>
            <person name="Jiang X."/>
            <person name="Thorpe C."/>
            <person name="Mueller R.L."/>
            <person name="Sun C."/>
            <person name="Waterhouse R.M."/>
            <person name="Yan G."/>
            <person name="Tu Z.J."/>
            <person name="Fang X."/>
            <person name="James A.A."/>
        </authorList>
    </citation>
    <scope>NUCLEOTIDE SEQUENCE [LARGE SCALE GENOMIC DNA]</scope>
    <source>
        <strain evidence="7">Foshan</strain>
    </source>
</reference>
<dbReference type="InterPro" id="IPR012934">
    <property type="entry name" value="Znf_AD"/>
</dbReference>
<feature type="region of interest" description="Disordered" evidence="3">
    <location>
        <begin position="356"/>
        <end position="394"/>
    </location>
</feature>
<dbReference type="PROSITE" id="PS51915">
    <property type="entry name" value="ZAD"/>
    <property type="match status" value="1"/>
</dbReference>
<dbReference type="Proteomes" id="UP000069940">
    <property type="component" value="Unassembled WGS sequence"/>
</dbReference>
<organism evidence="6 7">
    <name type="scientific">Aedes albopictus</name>
    <name type="common">Asian tiger mosquito</name>
    <name type="synonym">Stegomyia albopicta</name>
    <dbReference type="NCBI Taxonomy" id="7160"/>
    <lineage>
        <taxon>Eukaryota</taxon>
        <taxon>Metazoa</taxon>
        <taxon>Ecdysozoa</taxon>
        <taxon>Arthropoda</taxon>
        <taxon>Hexapoda</taxon>
        <taxon>Insecta</taxon>
        <taxon>Pterygota</taxon>
        <taxon>Neoptera</taxon>
        <taxon>Endopterygota</taxon>
        <taxon>Diptera</taxon>
        <taxon>Nematocera</taxon>
        <taxon>Culicoidea</taxon>
        <taxon>Culicidae</taxon>
        <taxon>Culicinae</taxon>
        <taxon>Aedini</taxon>
        <taxon>Aedes</taxon>
        <taxon>Stegomyia</taxon>
    </lineage>
</organism>
<proteinExistence type="predicted"/>
<dbReference type="SMART" id="SM00355">
    <property type="entry name" value="ZnF_C2H2"/>
    <property type="match status" value="3"/>
</dbReference>
<feature type="binding site" evidence="2">
    <location>
        <position position="80"/>
    </location>
    <ligand>
        <name>Zn(2+)</name>
        <dbReference type="ChEBI" id="CHEBI:29105"/>
    </ligand>
</feature>
<dbReference type="Gene3D" id="3.40.1800.20">
    <property type="match status" value="1"/>
</dbReference>
<keyword evidence="2" id="KW-0862">Zinc</keyword>
<evidence type="ECO:0000313" key="7">
    <source>
        <dbReference type="Proteomes" id="UP000069940"/>
    </source>
</evidence>
<reference evidence="6" key="2">
    <citation type="submission" date="2025-05" db="UniProtKB">
        <authorList>
            <consortium name="EnsemblMetazoa"/>
        </authorList>
    </citation>
    <scope>IDENTIFICATION</scope>
    <source>
        <strain evidence="6">Foshan</strain>
    </source>
</reference>